<feature type="domain" description="Thiamine pyrophosphate enzyme N-terminal TPP-binding" evidence="6">
    <location>
        <begin position="13"/>
        <end position="141"/>
    </location>
</feature>
<dbReference type="SUPFAM" id="SSF52467">
    <property type="entry name" value="DHS-like NAD/FAD-binding domain"/>
    <property type="match status" value="1"/>
</dbReference>
<dbReference type="InterPro" id="IPR012001">
    <property type="entry name" value="Thiamin_PyroP_enz_TPP-bd_dom"/>
</dbReference>
<dbReference type="GO" id="GO:0005948">
    <property type="term" value="C:acetolactate synthase complex"/>
    <property type="evidence" value="ECO:0007669"/>
    <property type="project" value="TreeGrafter"/>
</dbReference>
<evidence type="ECO:0000313" key="8">
    <source>
        <dbReference type="Proteomes" id="UP000254889"/>
    </source>
</evidence>
<comment type="similarity">
    <text evidence="1 3">Belongs to the TPP enzyme family.</text>
</comment>
<evidence type="ECO:0000259" key="6">
    <source>
        <dbReference type="Pfam" id="PF02776"/>
    </source>
</evidence>
<dbReference type="Pfam" id="PF02776">
    <property type="entry name" value="TPP_enzyme_N"/>
    <property type="match status" value="1"/>
</dbReference>
<dbReference type="PANTHER" id="PTHR18968">
    <property type="entry name" value="THIAMINE PYROPHOSPHATE ENZYMES"/>
    <property type="match status" value="1"/>
</dbReference>
<dbReference type="GO" id="GO:0030976">
    <property type="term" value="F:thiamine pyrophosphate binding"/>
    <property type="evidence" value="ECO:0007669"/>
    <property type="project" value="InterPro"/>
</dbReference>
<keyword evidence="2 3" id="KW-0786">Thiamine pyrophosphate</keyword>
<evidence type="ECO:0000259" key="4">
    <source>
        <dbReference type="Pfam" id="PF00205"/>
    </source>
</evidence>
<proteinExistence type="inferred from homology"/>
<dbReference type="AlphaFoldDB" id="A0A345ZYV9"/>
<name>A0A345ZYV9_9HYPH</name>
<evidence type="ECO:0000313" key="7">
    <source>
        <dbReference type="EMBL" id="AXK82106.1"/>
    </source>
</evidence>
<feature type="domain" description="Thiamine pyrophosphate enzyme TPP-binding" evidence="5">
    <location>
        <begin position="411"/>
        <end position="549"/>
    </location>
</feature>
<dbReference type="SUPFAM" id="SSF52518">
    <property type="entry name" value="Thiamin diphosphate-binding fold (THDP-binding)"/>
    <property type="match status" value="2"/>
</dbReference>
<evidence type="ECO:0000259" key="5">
    <source>
        <dbReference type="Pfam" id="PF02775"/>
    </source>
</evidence>
<evidence type="ECO:0000256" key="1">
    <source>
        <dbReference type="ARBA" id="ARBA00007812"/>
    </source>
</evidence>
<dbReference type="Gene3D" id="3.40.50.970">
    <property type="match status" value="2"/>
</dbReference>
<gene>
    <name evidence="7" type="ORF">DW352_17185</name>
</gene>
<dbReference type="OrthoDB" id="7534569at2"/>
<feature type="domain" description="Thiamine pyrophosphate enzyme central" evidence="4">
    <location>
        <begin position="213"/>
        <end position="340"/>
    </location>
</feature>
<protein>
    <submittedName>
        <fullName evidence="7">Thiamine pyrophosphate-requiring protein</fullName>
    </submittedName>
</protein>
<dbReference type="Pfam" id="PF02775">
    <property type="entry name" value="TPP_enzyme_C"/>
    <property type="match status" value="1"/>
</dbReference>
<keyword evidence="8" id="KW-1185">Reference proteome</keyword>
<evidence type="ECO:0000256" key="3">
    <source>
        <dbReference type="RuleBase" id="RU362132"/>
    </source>
</evidence>
<dbReference type="InterPro" id="IPR012000">
    <property type="entry name" value="Thiamin_PyroP_enz_cen_dom"/>
</dbReference>
<organism evidence="7 8">
    <name type="scientific">Pseudolabrys taiwanensis</name>
    <dbReference type="NCBI Taxonomy" id="331696"/>
    <lineage>
        <taxon>Bacteria</taxon>
        <taxon>Pseudomonadati</taxon>
        <taxon>Pseudomonadota</taxon>
        <taxon>Alphaproteobacteria</taxon>
        <taxon>Hyphomicrobiales</taxon>
        <taxon>Xanthobacteraceae</taxon>
        <taxon>Pseudolabrys</taxon>
    </lineage>
</organism>
<dbReference type="KEGG" id="ptaw:DW352_17185"/>
<dbReference type="GO" id="GO:0050660">
    <property type="term" value="F:flavin adenine dinucleotide binding"/>
    <property type="evidence" value="ECO:0007669"/>
    <property type="project" value="TreeGrafter"/>
</dbReference>
<dbReference type="PANTHER" id="PTHR18968:SF13">
    <property type="entry name" value="ACETOLACTATE SYNTHASE CATALYTIC SUBUNIT, MITOCHONDRIAL"/>
    <property type="match status" value="1"/>
</dbReference>
<dbReference type="NCBIfam" id="NF006203">
    <property type="entry name" value="PRK08327.1"/>
    <property type="match status" value="1"/>
</dbReference>
<dbReference type="GO" id="GO:0000287">
    <property type="term" value="F:magnesium ion binding"/>
    <property type="evidence" value="ECO:0007669"/>
    <property type="project" value="InterPro"/>
</dbReference>
<dbReference type="RefSeq" id="WP_115692485.1">
    <property type="nucleotide sequence ID" value="NZ_CP031417.1"/>
</dbReference>
<dbReference type="GO" id="GO:0009099">
    <property type="term" value="P:L-valine biosynthetic process"/>
    <property type="evidence" value="ECO:0007669"/>
    <property type="project" value="TreeGrafter"/>
</dbReference>
<dbReference type="InterPro" id="IPR029035">
    <property type="entry name" value="DHS-like_NAD/FAD-binding_dom"/>
</dbReference>
<reference evidence="7 8" key="1">
    <citation type="submission" date="2018-07" db="EMBL/GenBank/DDBJ databases">
        <authorList>
            <person name="Quirk P.G."/>
            <person name="Krulwich T.A."/>
        </authorList>
    </citation>
    <scope>NUCLEOTIDE SEQUENCE [LARGE SCALE GENOMIC DNA]</scope>
    <source>
        <strain evidence="7 8">CC-BB4</strain>
    </source>
</reference>
<dbReference type="Proteomes" id="UP000254889">
    <property type="component" value="Chromosome"/>
</dbReference>
<dbReference type="InterPro" id="IPR045229">
    <property type="entry name" value="TPP_enz"/>
</dbReference>
<accession>A0A345ZYV9</accession>
<dbReference type="InterPro" id="IPR029061">
    <property type="entry name" value="THDP-binding"/>
</dbReference>
<sequence length="566" mass="61263">MTAAPTPRPTIAGEAFLRALADHGIDYFFANPGTDFPPIVEAFDRAKKTNAKVPKPVLVPHENLAVAMAHGAYLMNGRPQAVMVHVNVGTANTINNVTNLYRDRIPLVLAAGRTPITEKGQFGSRSRPIHWAQEMFDQAGMLREVVKWDYELRMPGQVGDVVARAVEVSMAHPRGPTYLVLPREPLSAPMPEPLGPMKPRAQAAATYPDPQAIATLAEWIASAERPLIITSNLPADAVAPLSQLAERCAIPVITQNPRSVCLPSSHPMHFGYETGTLLTEADLVIALDSDVPWMPHLQQPQAGARIAHIGEDPFFVRYPMRSFPSDVTIQAGVVNALAALNEAVGQKLPTADARIGARRTRLAERMRNRQAQLKKDSAPGERISPAYLSRAIGEAVGDDAVIFNEYPLRADHCPREKPDTLFALGPAGGLGWGLGAALGAKLAAPDKLIVATLGDGAYMFSNPMVGHWVSAAHNLPILTIVFNNSRYGAVRNSTMSMFKDSVAGEYDCNTLADLNPSPPFDEMAKAQGAYTQRVEKPADLPEALARARHAVEVEKRQALLNVITPY</sequence>
<dbReference type="InterPro" id="IPR011766">
    <property type="entry name" value="TPP_enzyme_TPP-bd"/>
</dbReference>
<dbReference type="GO" id="GO:0003984">
    <property type="term" value="F:acetolactate synthase activity"/>
    <property type="evidence" value="ECO:0007669"/>
    <property type="project" value="TreeGrafter"/>
</dbReference>
<evidence type="ECO:0000256" key="2">
    <source>
        <dbReference type="ARBA" id="ARBA00023052"/>
    </source>
</evidence>
<dbReference type="EMBL" id="CP031417">
    <property type="protein sequence ID" value="AXK82106.1"/>
    <property type="molecule type" value="Genomic_DNA"/>
</dbReference>
<dbReference type="Pfam" id="PF00205">
    <property type="entry name" value="TPP_enzyme_M"/>
    <property type="match status" value="1"/>
</dbReference>
<dbReference type="GO" id="GO:0009097">
    <property type="term" value="P:isoleucine biosynthetic process"/>
    <property type="evidence" value="ECO:0007669"/>
    <property type="project" value="TreeGrafter"/>
</dbReference>
<dbReference type="CDD" id="cd07035">
    <property type="entry name" value="TPP_PYR_POX_like"/>
    <property type="match status" value="1"/>
</dbReference>
<dbReference type="Gene3D" id="3.40.50.1220">
    <property type="entry name" value="TPP-binding domain"/>
    <property type="match status" value="1"/>
</dbReference>